<proteinExistence type="predicted"/>
<dbReference type="InterPro" id="IPR039421">
    <property type="entry name" value="Type_1_exporter"/>
</dbReference>
<dbReference type="EMBL" id="BART01000146">
    <property type="protein sequence ID" value="GAG65771.1"/>
    <property type="molecule type" value="Genomic_DNA"/>
</dbReference>
<evidence type="ECO:0000256" key="4">
    <source>
        <dbReference type="ARBA" id="ARBA00022741"/>
    </source>
</evidence>
<evidence type="ECO:0000313" key="10">
    <source>
        <dbReference type="EMBL" id="GAG65771.1"/>
    </source>
</evidence>
<evidence type="ECO:0000259" key="8">
    <source>
        <dbReference type="PROSITE" id="PS50893"/>
    </source>
</evidence>
<dbReference type="InterPro" id="IPR003593">
    <property type="entry name" value="AAA+_ATPase"/>
</dbReference>
<dbReference type="GO" id="GO:0016887">
    <property type="term" value="F:ATP hydrolysis activity"/>
    <property type="evidence" value="ECO:0007669"/>
    <property type="project" value="InterPro"/>
</dbReference>
<dbReference type="PANTHER" id="PTHR43394">
    <property type="entry name" value="ATP-DEPENDENT PERMEASE MDL1, MITOCHONDRIAL"/>
    <property type="match status" value="1"/>
</dbReference>
<feature type="domain" description="ABC transmembrane type-1" evidence="9">
    <location>
        <begin position="1"/>
        <end position="57"/>
    </location>
</feature>
<dbReference type="PROSITE" id="PS00211">
    <property type="entry name" value="ABC_TRANSPORTER_1"/>
    <property type="match status" value="1"/>
</dbReference>
<dbReference type="SMART" id="SM00382">
    <property type="entry name" value="AAA"/>
    <property type="match status" value="1"/>
</dbReference>
<dbReference type="InterPro" id="IPR003439">
    <property type="entry name" value="ABC_transporter-like_ATP-bd"/>
</dbReference>
<dbReference type="PANTHER" id="PTHR43394:SF1">
    <property type="entry name" value="ATP-BINDING CASSETTE SUB-FAMILY B MEMBER 10, MITOCHONDRIAL"/>
    <property type="match status" value="1"/>
</dbReference>
<dbReference type="PROSITE" id="PS50929">
    <property type="entry name" value="ABC_TM1F"/>
    <property type="match status" value="1"/>
</dbReference>
<feature type="domain" description="ABC transporter" evidence="8">
    <location>
        <begin position="91"/>
        <end position="326"/>
    </location>
</feature>
<keyword evidence="5" id="KW-0067">ATP-binding</keyword>
<evidence type="ECO:0000256" key="3">
    <source>
        <dbReference type="ARBA" id="ARBA00022692"/>
    </source>
</evidence>
<name>X1B166_9ZZZZ</name>
<dbReference type="Gene3D" id="3.40.50.300">
    <property type="entry name" value="P-loop containing nucleotide triphosphate hydrolases"/>
    <property type="match status" value="1"/>
</dbReference>
<comment type="subcellular location">
    <subcellularLocation>
        <location evidence="1">Membrane</location>
        <topology evidence="1">Multi-pass membrane protein</topology>
    </subcellularLocation>
</comment>
<gene>
    <name evidence="10" type="ORF">S01H4_00908</name>
</gene>
<dbReference type="GO" id="GO:0005743">
    <property type="term" value="C:mitochondrial inner membrane"/>
    <property type="evidence" value="ECO:0007669"/>
    <property type="project" value="TreeGrafter"/>
</dbReference>
<keyword evidence="3" id="KW-0812">Transmembrane</keyword>
<evidence type="ECO:0000259" key="9">
    <source>
        <dbReference type="PROSITE" id="PS50929"/>
    </source>
</evidence>
<sequence length="332" mass="37854">MVIIIGTLAVALIIWYGGQKVIANLLTLGTLVAFIQYIEKFFHPISDLSEKFGILQEAIAASERIFKLLDQKPSIVSPVKPVKVKEIKGNIKFNKVWFAYNDKDYVLKDISFKLETGQSVAFVGATGSGKTSIINLLNRFYDIQKGKIFLDDIDIKRFNLQYLRKHIGIVMQDVFLFSGTILDNIRLGNKDISLERVIEASKYVNAHKFIEKLPDKYNYEVKERGQVLSVGQRQLIAFARALVFNPEILLVLDEATSSIDSEIESLIQDALGKIMKNRTTIVIAHRLSTIRNVDKIIVLSHGRIVEKGTHKQLLKLRGIYYKLYKFQYQLQT</sequence>
<dbReference type="Gene3D" id="1.20.1560.10">
    <property type="entry name" value="ABC transporter type 1, transmembrane domain"/>
    <property type="match status" value="1"/>
</dbReference>
<dbReference type="AlphaFoldDB" id="X1B166"/>
<organism evidence="10">
    <name type="scientific">marine sediment metagenome</name>
    <dbReference type="NCBI Taxonomy" id="412755"/>
    <lineage>
        <taxon>unclassified sequences</taxon>
        <taxon>metagenomes</taxon>
        <taxon>ecological metagenomes</taxon>
    </lineage>
</organism>
<dbReference type="InterPro" id="IPR027417">
    <property type="entry name" value="P-loop_NTPase"/>
</dbReference>
<protein>
    <recommendedName>
        <fullName evidence="11">ABC transporter domain-containing protein</fullName>
    </recommendedName>
</protein>
<dbReference type="GO" id="GO:0090374">
    <property type="term" value="P:oligopeptide export from mitochondrion"/>
    <property type="evidence" value="ECO:0007669"/>
    <property type="project" value="TreeGrafter"/>
</dbReference>
<dbReference type="CDD" id="cd03254">
    <property type="entry name" value="ABCC_Glucan_exporter_like"/>
    <property type="match status" value="1"/>
</dbReference>
<keyword evidence="2" id="KW-0813">Transport</keyword>
<evidence type="ECO:0000256" key="6">
    <source>
        <dbReference type="ARBA" id="ARBA00022989"/>
    </source>
</evidence>
<dbReference type="GO" id="GO:0005524">
    <property type="term" value="F:ATP binding"/>
    <property type="evidence" value="ECO:0007669"/>
    <property type="project" value="UniProtKB-KW"/>
</dbReference>
<evidence type="ECO:0000256" key="5">
    <source>
        <dbReference type="ARBA" id="ARBA00022840"/>
    </source>
</evidence>
<evidence type="ECO:0000256" key="1">
    <source>
        <dbReference type="ARBA" id="ARBA00004141"/>
    </source>
</evidence>
<dbReference type="PROSITE" id="PS50893">
    <property type="entry name" value="ABC_TRANSPORTER_2"/>
    <property type="match status" value="1"/>
</dbReference>
<dbReference type="GO" id="GO:0015421">
    <property type="term" value="F:ABC-type oligopeptide transporter activity"/>
    <property type="evidence" value="ECO:0007669"/>
    <property type="project" value="TreeGrafter"/>
</dbReference>
<dbReference type="FunFam" id="3.40.50.300:FF:000287">
    <property type="entry name" value="Multidrug ABC transporter ATP-binding protein"/>
    <property type="match status" value="1"/>
</dbReference>
<reference evidence="10" key="1">
    <citation type="journal article" date="2014" name="Front. Microbiol.">
        <title>High frequency of phylogenetically diverse reductive dehalogenase-homologous genes in deep subseafloor sedimentary metagenomes.</title>
        <authorList>
            <person name="Kawai M."/>
            <person name="Futagami T."/>
            <person name="Toyoda A."/>
            <person name="Takaki Y."/>
            <person name="Nishi S."/>
            <person name="Hori S."/>
            <person name="Arai W."/>
            <person name="Tsubouchi T."/>
            <person name="Morono Y."/>
            <person name="Uchiyama I."/>
            <person name="Ito T."/>
            <person name="Fujiyama A."/>
            <person name="Inagaki F."/>
            <person name="Takami H."/>
        </authorList>
    </citation>
    <scope>NUCLEOTIDE SEQUENCE</scope>
    <source>
        <strain evidence="10">Expedition CK06-06</strain>
    </source>
</reference>
<dbReference type="Pfam" id="PF00005">
    <property type="entry name" value="ABC_tran"/>
    <property type="match status" value="1"/>
</dbReference>
<dbReference type="SUPFAM" id="SSF90123">
    <property type="entry name" value="ABC transporter transmembrane region"/>
    <property type="match status" value="1"/>
</dbReference>
<keyword evidence="7" id="KW-0472">Membrane</keyword>
<accession>X1B166</accession>
<dbReference type="InterPro" id="IPR017871">
    <property type="entry name" value="ABC_transporter-like_CS"/>
</dbReference>
<comment type="caution">
    <text evidence="10">The sequence shown here is derived from an EMBL/GenBank/DDBJ whole genome shotgun (WGS) entry which is preliminary data.</text>
</comment>
<dbReference type="SUPFAM" id="SSF52540">
    <property type="entry name" value="P-loop containing nucleoside triphosphate hydrolases"/>
    <property type="match status" value="1"/>
</dbReference>
<dbReference type="InterPro" id="IPR036640">
    <property type="entry name" value="ABC1_TM_sf"/>
</dbReference>
<evidence type="ECO:0000256" key="7">
    <source>
        <dbReference type="ARBA" id="ARBA00023136"/>
    </source>
</evidence>
<evidence type="ECO:0000256" key="2">
    <source>
        <dbReference type="ARBA" id="ARBA00022448"/>
    </source>
</evidence>
<evidence type="ECO:0008006" key="11">
    <source>
        <dbReference type="Google" id="ProtNLM"/>
    </source>
</evidence>
<keyword evidence="6" id="KW-1133">Transmembrane helix</keyword>
<dbReference type="InterPro" id="IPR011527">
    <property type="entry name" value="ABC1_TM_dom"/>
</dbReference>
<keyword evidence="4" id="KW-0547">Nucleotide-binding</keyword>